<evidence type="ECO:0000256" key="10">
    <source>
        <dbReference type="ARBA" id="ARBA00022694"/>
    </source>
</evidence>
<dbReference type="InterPro" id="IPR018517">
    <property type="entry name" value="tRNA_hU_synthase_CS"/>
</dbReference>
<keyword evidence="6" id="KW-0963">Cytoplasm</keyword>
<evidence type="ECO:0000256" key="3">
    <source>
        <dbReference type="ARBA" id="ARBA00004496"/>
    </source>
</evidence>
<dbReference type="AlphaFoldDB" id="A0AAJ4XK74"/>
<dbReference type="GO" id="GO:0050660">
    <property type="term" value="F:flavin adenine dinucleotide binding"/>
    <property type="evidence" value="ECO:0007669"/>
    <property type="project" value="UniProtKB-UniRule"/>
</dbReference>
<keyword evidence="14 24" id="KW-0862">Zinc</keyword>
<dbReference type="PROSITE" id="PS01136">
    <property type="entry name" value="UPF0034"/>
    <property type="match status" value="1"/>
</dbReference>
<keyword evidence="7 25" id="KW-0285">Flavoprotein</keyword>
<dbReference type="Gene3D" id="3.20.20.70">
    <property type="entry name" value="Aldolase class I"/>
    <property type="match status" value="1"/>
</dbReference>
<feature type="region of interest" description="Disordered" evidence="26">
    <location>
        <begin position="78"/>
        <end position="151"/>
    </location>
</feature>
<dbReference type="GO" id="GO:0006397">
    <property type="term" value="P:mRNA processing"/>
    <property type="evidence" value="ECO:0007669"/>
    <property type="project" value="UniProtKB-KW"/>
</dbReference>
<dbReference type="EC" id="1.3.1.89" evidence="4 25"/>
<evidence type="ECO:0000256" key="13">
    <source>
        <dbReference type="ARBA" id="ARBA00022771"/>
    </source>
</evidence>
<evidence type="ECO:0000256" key="1">
    <source>
        <dbReference type="ARBA" id="ARBA00001917"/>
    </source>
</evidence>
<reference evidence="28" key="1">
    <citation type="submission" date="2023-10" db="EMBL/GenBank/DDBJ databases">
        <authorList>
            <person name="Guldener U."/>
        </authorList>
    </citation>
    <scope>NUCLEOTIDE SEQUENCE</scope>
    <source>
        <strain evidence="28">Mp4</strain>
    </source>
</reference>
<dbReference type="GO" id="GO:0008270">
    <property type="term" value="F:zinc ion binding"/>
    <property type="evidence" value="ECO:0007669"/>
    <property type="project" value="UniProtKB-KW"/>
</dbReference>
<comment type="cofactor">
    <cofactor evidence="1 25">
        <name>FMN</name>
        <dbReference type="ChEBI" id="CHEBI:58210"/>
    </cofactor>
</comment>
<dbReference type="CDD" id="cd02801">
    <property type="entry name" value="DUS_like_FMN"/>
    <property type="match status" value="1"/>
</dbReference>
<evidence type="ECO:0000256" key="14">
    <source>
        <dbReference type="ARBA" id="ARBA00022833"/>
    </source>
</evidence>
<evidence type="ECO:0000256" key="18">
    <source>
        <dbReference type="ARBA" id="ARBA00023242"/>
    </source>
</evidence>
<organism evidence="28 29">
    <name type="scientific">Melanopsichium pennsylvanicum</name>
    <dbReference type="NCBI Taxonomy" id="63383"/>
    <lineage>
        <taxon>Eukaryota</taxon>
        <taxon>Fungi</taxon>
        <taxon>Dikarya</taxon>
        <taxon>Basidiomycota</taxon>
        <taxon>Ustilaginomycotina</taxon>
        <taxon>Ustilaginomycetes</taxon>
        <taxon>Ustilaginales</taxon>
        <taxon>Ustilaginaceae</taxon>
        <taxon>Melanopsichium</taxon>
    </lineage>
</organism>
<accession>A0AAJ4XK74</accession>
<comment type="catalytic activity">
    <reaction evidence="20">
        <text>5,6-dihydrouridine(47) in tRNA + NAD(+) = uridine(47) in tRNA + NADH + H(+)</text>
        <dbReference type="Rhea" id="RHEA:53364"/>
        <dbReference type="Rhea" id="RHEA-COMP:13539"/>
        <dbReference type="Rhea" id="RHEA-COMP:13540"/>
        <dbReference type="ChEBI" id="CHEBI:15378"/>
        <dbReference type="ChEBI" id="CHEBI:57540"/>
        <dbReference type="ChEBI" id="CHEBI:57945"/>
        <dbReference type="ChEBI" id="CHEBI:65315"/>
        <dbReference type="ChEBI" id="CHEBI:74443"/>
        <dbReference type="EC" id="1.3.1.89"/>
    </reaction>
    <physiologicalReaction direction="right-to-left" evidence="20">
        <dbReference type="Rhea" id="RHEA:53366"/>
    </physiologicalReaction>
</comment>
<feature type="compositionally biased region" description="Polar residues" evidence="26">
    <location>
        <begin position="442"/>
        <end position="458"/>
    </location>
</feature>
<dbReference type="PROSITE" id="PS50103">
    <property type="entry name" value="ZF_C3H1"/>
    <property type="match status" value="1"/>
</dbReference>
<feature type="compositionally biased region" description="Low complexity" evidence="26">
    <location>
        <begin position="78"/>
        <end position="99"/>
    </location>
</feature>
<comment type="subcellular location">
    <subcellularLocation>
        <location evidence="3">Cytoplasm</location>
    </subcellularLocation>
    <subcellularLocation>
        <location evidence="2">Nucleus</location>
    </subcellularLocation>
</comment>
<evidence type="ECO:0000256" key="5">
    <source>
        <dbReference type="ARBA" id="ARBA00022143"/>
    </source>
</evidence>
<evidence type="ECO:0000256" key="25">
    <source>
        <dbReference type="RuleBase" id="RU291113"/>
    </source>
</evidence>
<evidence type="ECO:0000256" key="6">
    <source>
        <dbReference type="ARBA" id="ARBA00022490"/>
    </source>
</evidence>
<feature type="region of interest" description="Disordered" evidence="26">
    <location>
        <begin position="356"/>
        <end position="381"/>
    </location>
</feature>
<evidence type="ECO:0000256" key="26">
    <source>
        <dbReference type="SAM" id="MobiDB-lite"/>
    </source>
</evidence>
<dbReference type="SUPFAM" id="SSF51395">
    <property type="entry name" value="FMN-linked oxidoreductases"/>
    <property type="match status" value="1"/>
</dbReference>
<protein>
    <recommendedName>
        <fullName evidence="5 25">tRNA-dihydrouridine(47) synthase [NAD(P)(+)]</fullName>
        <ecNumber evidence="4 25">1.3.1.89</ecNumber>
    </recommendedName>
    <alternativeName>
        <fullName evidence="25">tRNA-dihydrouridine synthase 3</fullName>
    </alternativeName>
</protein>
<evidence type="ECO:0000256" key="20">
    <source>
        <dbReference type="ARBA" id="ARBA00048266"/>
    </source>
</evidence>
<keyword evidence="15 25" id="KW-0521">NADP</keyword>
<gene>
    <name evidence="28" type="ORF">MEPE_02335</name>
</gene>
<feature type="zinc finger region" description="C3H1-type" evidence="24">
    <location>
        <begin position="159"/>
        <end position="191"/>
    </location>
</feature>
<evidence type="ECO:0000256" key="11">
    <source>
        <dbReference type="ARBA" id="ARBA00022723"/>
    </source>
</evidence>
<dbReference type="PANTHER" id="PTHR45846">
    <property type="entry name" value="TRNA-DIHYDROURIDINE(47) SYNTHASE [NAD(P)(+)]-LIKE"/>
    <property type="match status" value="1"/>
</dbReference>
<comment type="function">
    <text evidence="19">Catalyzes the synthesis of dihydrouridine, a modified base found in the D-loop of most tRNAs. Specifically modifies U47 in cytoplasmic tRNAs. Catalyzes the synthesis of dihydrouridine in some mRNAs, thereby affecting their translation.</text>
</comment>
<evidence type="ECO:0000256" key="15">
    <source>
        <dbReference type="ARBA" id="ARBA00022857"/>
    </source>
</evidence>
<evidence type="ECO:0000256" key="2">
    <source>
        <dbReference type="ARBA" id="ARBA00004123"/>
    </source>
</evidence>
<keyword evidence="13 24" id="KW-0863">Zinc-finger</keyword>
<keyword evidence="9" id="KW-0507">mRNA processing</keyword>
<dbReference type="Pfam" id="PF01207">
    <property type="entry name" value="Dus"/>
    <property type="match status" value="2"/>
</dbReference>
<feature type="region of interest" description="Disordered" evidence="26">
    <location>
        <begin position="1"/>
        <end position="21"/>
    </location>
</feature>
<evidence type="ECO:0000313" key="29">
    <source>
        <dbReference type="Proteomes" id="UP001294444"/>
    </source>
</evidence>
<feature type="region of interest" description="Disordered" evidence="26">
    <location>
        <begin position="442"/>
        <end position="465"/>
    </location>
</feature>
<feature type="compositionally biased region" description="Basic residues" evidence="26">
    <location>
        <begin position="108"/>
        <end position="117"/>
    </location>
</feature>
<keyword evidence="29" id="KW-1185">Reference proteome</keyword>
<sequence length="899" mass="98542">MDTVTPTQTAIADTSASSSSIPISAVDSEWKHPVYGPTDKYTPGIAPIKPEYILHKSIASSSSAPVVKLVDDDAAERSTNPATAAISSSSSASNPTPITDTNGEPPKKLKGAARKRARREEAAALAAAQRAEKKSKPTIAHGGANKGAQNKARHFNSIKDAKGHCHAFLSKGEQGCKFAITGGCRFSHDLVSYLQHKDKDLFLPPVPHAELERMSFKQKEQWLEQRYSLTLLPAADGNGIKQEARNTEGEDDERVVETFVKACSSAVAPPMGSIPKSTDPAHHSLDPTTTCPIFAVKGFCTMAWKCRFLGSHVRIVGPSSLVDGENAAGFAKSGLELVRDQDKLAAWRRRSRAFSSATGKEGLGQAQAESEKDGDQDELNFGTSEGMKQMRIKKFPLLKTKAVLKYLQKESEDLSTNDPEALARSRKPIPSQIVAQALFQSSTDASSTTLESCTNPGSGENGMDGDELEELENAARNAAATATATATGAAAAERAAEAATTHTSIDLARIRPSEKRRLQWKNDLYLAPLTTTGNLPFRRICTGFGSDIHCGEMGLAESFLHGNSSEWSLVRRHESERVFGTQLCGGKPDLLVPVAEALKAEVGDGLDFVDINCGCPIDLVFNKGGGSALLDHPSKLSKIVRGMNSVLGDTPLTIKLRTGTGAKQTTHKLFGKLQTEWGASAATLHGRSRKQRYKNDADWSYIRTCAETLRTSVNEWNEESRYADEAEMVPIPVYGNGDVYSWQDYYERMEKTRVDGEMIARGALIKPWLFTEIKQRRDWDISSRERLDIMRNFAEYGLNHWGSDTHGVNTTRRFMCEMMSFTHRYVPTGLLEFLPARLNDRPPLFKGRDQLETLLASSNSNDWVKITEMFLGKSPIEWNFTPKHKSSSYSDLDSSEQQG</sequence>
<keyword evidence="16 25" id="KW-0560">Oxidoreductase</keyword>
<evidence type="ECO:0000256" key="17">
    <source>
        <dbReference type="ARBA" id="ARBA00023027"/>
    </source>
</evidence>
<proteinExistence type="inferred from homology"/>
<dbReference type="FunFam" id="3.20.20.70:FF:000145">
    <property type="entry name" value="tRNA-dihydrouridine(47) synthase [NAD(P)(+)]"/>
    <property type="match status" value="1"/>
</dbReference>
<dbReference type="InterPro" id="IPR035587">
    <property type="entry name" value="DUS-like_FMN-bd"/>
</dbReference>
<dbReference type="GO" id="GO:0005737">
    <property type="term" value="C:cytoplasm"/>
    <property type="evidence" value="ECO:0007669"/>
    <property type="project" value="UniProtKB-SubCell"/>
</dbReference>
<dbReference type="InterPro" id="IPR000571">
    <property type="entry name" value="Znf_CCCH"/>
</dbReference>
<feature type="domain" description="C3H1-type" evidence="27">
    <location>
        <begin position="159"/>
        <end position="191"/>
    </location>
</feature>
<evidence type="ECO:0000256" key="23">
    <source>
        <dbReference type="ARBA" id="ARBA00049513"/>
    </source>
</evidence>
<evidence type="ECO:0000256" key="21">
    <source>
        <dbReference type="ARBA" id="ARBA00048342"/>
    </source>
</evidence>
<evidence type="ECO:0000256" key="9">
    <source>
        <dbReference type="ARBA" id="ARBA00022664"/>
    </source>
</evidence>
<comment type="catalytic activity">
    <reaction evidence="23">
        <text>5,6-dihydrouridine(47) in tRNA + NADP(+) = uridine(47) in tRNA + NADPH + H(+)</text>
        <dbReference type="Rhea" id="RHEA:53360"/>
        <dbReference type="Rhea" id="RHEA-COMP:13539"/>
        <dbReference type="Rhea" id="RHEA-COMP:13540"/>
        <dbReference type="ChEBI" id="CHEBI:15378"/>
        <dbReference type="ChEBI" id="CHEBI:57783"/>
        <dbReference type="ChEBI" id="CHEBI:58349"/>
        <dbReference type="ChEBI" id="CHEBI:65315"/>
        <dbReference type="ChEBI" id="CHEBI:74443"/>
        <dbReference type="EC" id="1.3.1.89"/>
    </reaction>
    <physiologicalReaction direction="right-to-left" evidence="23">
        <dbReference type="Rhea" id="RHEA:53362"/>
    </physiologicalReaction>
</comment>
<keyword evidence="11 24" id="KW-0479">Metal-binding</keyword>
<keyword evidence="17 25" id="KW-0520">NAD</keyword>
<dbReference type="InterPro" id="IPR013785">
    <property type="entry name" value="Aldolase_TIM"/>
</dbReference>
<comment type="similarity">
    <text evidence="25">Belongs to the dus family. Dus3 subfamily.</text>
</comment>
<evidence type="ECO:0000256" key="19">
    <source>
        <dbReference type="ARBA" id="ARBA00045934"/>
    </source>
</evidence>
<evidence type="ECO:0000256" key="4">
    <source>
        <dbReference type="ARBA" id="ARBA00012376"/>
    </source>
</evidence>
<evidence type="ECO:0000259" key="27">
    <source>
        <dbReference type="PROSITE" id="PS50103"/>
    </source>
</evidence>
<keyword evidence="12" id="KW-0677">Repeat</keyword>
<evidence type="ECO:0000256" key="8">
    <source>
        <dbReference type="ARBA" id="ARBA00022643"/>
    </source>
</evidence>
<dbReference type="GO" id="GO:0005634">
    <property type="term" value="C:nucleus"/>
    <property type="evidence" value="ECO:0007669"/>
    <property type="project" value="UniProtKB-SubCell"/>
</dbReference>
<dbReference type="PANTHER" id="PTHR45846:SF1">
    <property type="entry name" value="TRNA-DIHYDROURIDINE(47) SYNTHASE [NAD(P)(+)]-LIKE"/>
    <property type="match status" value="1"/>
</dbReference>
<comment type="catalytic activity">
    <reaction evidence="21">
        <text>a 5,6-dihydrouridine in mRNA + NAD(+) = a uridine in mRNA + NADH + H(+)</text>
        <dbReference type="Rhea" id="RHEA:69851"/>
        <dbReference type="Rhea" id="RHEA-COMP:14658"/>
        <dbReference type="Rhea" id="RHEA-COMP:17789"/>
        <dbReference type="ChEBI" id="CHEBI:15378"/>
        <dbReference type="ChEBI" id="CHEBI:57540"/>
        <dbReference type="ChEBI" id="CHEBI:57945"/>
        <dbReference type="ChEBI" id="CHEBI:65315"/>
        <dbReference type="ChEBI" id="CHEBI:74443"/>
    </reaction>
    <physiologicalReaction direction="right-to-left" evidence="21">
        <dbReference type="Rhea" id="RHEA:69853"/>
    </physiologicalReaction>
</comment>
<evidence type="ECO:0000256" key="12">
    <source>
        <dbReference type="ARBA" id="ARBA00022737"/>
    </source>
</evidence>
<evidence type="ECO:0000256" key="24">
    <source>
        <dbReference type="PROSITE-ProRule" id="PRU00723"/>
    </source>
</evidence>
<feature type="compositionally biased region" description="Low complexity" evidence="26">
    <location>
        <begin position="9"/>
        <end position="21"/>
    </location>
</feature>
<dbReference type="GO" id="GO:0003723">
    <property type="term" value="F:RNA binding"/>
    <property type="evidence" value="ECO:0007669"/>
    <property type="project" value="TreeGrafter"/>
</dbReference>
<dbReference type="GO" id="GO:0102265">
    <property type="term" value="F:tRNA-dihydrouridine47 synthase activity"/>
    <property type="evidence" value="ECO:0007669"/>
    <property type="project" value="UniProtKB-EC"/>
</dbReference>
<dbReference type="EMBL" id="OAPG01000004">
    <property type="protein sequence ID" value="SNX83628.1"/>
    <property type="molecule type" value="Genomic_DNA"/>
</dbReference>
<comment type="catalytic activity">
    <reaction evidence="22">
        <text>a 5,6-dihydrouridine in mRNA + NADP(+) = a uridine in mRNA + NADPH + H(+)</text>
        <dbReference type="Rhea" id="RHEA:69855"/>
        <dbReference type="Rhea" id="RHEA-COMP:14658"/>
        <dbReference type="Rhea" id="RHEA-COMP:17789"/>
        <dbReference type="ChEBI" id="CHEBI:15378"/>
        <dbReference type="ChEBI" id="CHEBI:57783"/>
        <dbReference type="ChEBI" id="CHEBI:58349"/>
        <dbReference type="ChEBI" id="CHEBI:65315"/>
        <dbReference type="ChEBI" id="CHEBI:74443"/>
    </reaction>
    <physiologicalReaction direction="right-to-left" evidence="22">
        <dbReference type="Rhea" id="RHEA:69857"/>
    </physiologicalReaction>
</comment>
<dbReference type="Proteomes" id="UP001294444">
    <property type="component" value="Unassembled WGS sequence"/>
</dbReference>
<keyword evidence="10 25" id="KW-0819">tRNA processing</keyword>
<evidence type="ECO:0000313" key="28">
    <source>
        <dbReference type="EMBL" id="SNX83628.1"/>
    </source>
</evidence>
<evidence type="ECO:0000256" key="22">
    <source>
        <dbReference type="ARBA" id="ARBA00049447"/>
    </source>
</evidence>
<evidence type="ECO:0000256" key="16">
    <source>
        <dbReference type="ARBA" id="ARBA00023002"/>
    </source>
</evidence>
<comment type="caution">
    <text evidence="28">The sequence shown here is derived from an EMBL/GenBank/DDBJ whole genome shotgun (WGS) entry which is preliminary data.</text>
</comment>
<keyword evidence="18" id="KW-0539">Nucleus</keyword>
<name>A0AAJ4XK74_9BASI</name>
<keyword evidence="8 25" id="KW-0288">FMN</keyword>
<evidence type="ECO:0000256" key="7">
    <source>
        <dbReference type="ARBA" id="ARBA00022630"/>
    </source>
</evidence>